<dbReference type="EMBL" id="JACCJC010000009">
    <property type="protein sequence ID" value="KAF6238446.1"/>
    <property type="molecule type" value="Genomic_DNA"/>
</dbReference>
<comment type="caution">
    <text evidence="2">The sequence shown here is derived from an EMBL/GenBank/DDBJ whole genome shotgun (WGS) entry which is preliminary data.</text>
</comment>
<gene>
    <name evidence="2" type="ORF">HO173_003413</name>
</gene>
<protein>
    <submittedName>
        <fullName evidence="2">Uncharacterized protein</fullName>
    </submittedName>
</protein>
<sequence>MSNNDDNYGIKTQMVTIDVVLEHNEGSILLTDSKIPESTNPKSASTSLQPYTQP</sequence>
<evidence type="ECO:0000313" key="3">
    <source>
        <dbReference type="Proteomes" id="UP000578531"/>
    </source>
</evidence>
<evidence type="ECO:0000256" key="1">
    <source>
        <dbReference type="SAM" id="MobiDB-lite"/>
    </source>
</evidence>
<accession>A0A8H6G0V1</accession>
<feature type="region of interest" description="Disordered" evidence="1">
    <location>
        <begin position="30"/>
        <end position="54"/>
    </location>
</feature>
<name>A0A8H6G0V1_9LECA</name>
<dbReference type="GeneID" id="59285081"/>
<proteinExistence type="predicted"/>
<reference evidence="2 3" key="1">
    <citation type="journal article" date="2020" name="Genomics">
        <title>Complete, high-quality genomes from long-read metagenomic sequencing of two wolf lichen thalli reveals enigmatic genome architecture.</title>
        <authorList>
            <person name="McKenzie S.K."/>
            <person name="Walston R.F."/>
            <person name="Allen J.L."/>
        </authorList>
    </citation>
    <scope>NUCLEOTIDE SEQUENCE [LARGE SCALE GENOMIC DNA]</scope>
    <source>
        <strain evidence="2">WasteWater2</strain>
    </source>
</reference>
<feature type="compositionally biased region" description="Polar residues" evidence="1">
    <location>
        <begin position="36"/>
        <end position="54"/>
    </location>
</feature>
<dbReference type="Proteomes" id="UP000578531">
    <property type="component" value="Unassembled WGS sequence"/>
</dbReference>
<evidence type="ECO:0000313" key="2">
    <source>
        <dbReference type="EMBL" id="KAF6238446.1"/>
    </source>
</evidence>
<dbReference type="AlphaFoldDB" id="A0A8H6G0V1"/>
<keyword evidence="3" id="KW-1185">Reference proteome</keyword>
<organism evidence="2 3">
    <name type="scientific">Letharia columbiana</name>
    <dbReference type="NCBI Taxonomy" id="112416"/>
    <lineage>
        <taxon>Eukaryota</taxon>
        <taxon>Fungi</taxon>
        <taxon>Dikarya</taxon>
        <taxon>Ascomycota</taxon>
        <taxon>Pezizomycotina</taxon>
        <taxon>Lecanoromycetes</taxon>
        <taxon>OSLEUM clade</taxon>
        <taxon>Lecanoromycetidae</taxon>
        <taxon>Lecanorales</taxon>
        <taxon>Lecanorineae</taxon>
        <taxon>Parmeliaceae</taxon>
        <taxon>Letharia</taxon>
    </lineage>
</organism>
<dbReference type="RefSeq" id="XP_037167748.1">
    <property type="nucleotide sequence ID" value="XM_037305340.1"/>
</dbReference>